<sequence length="1303" mass="143493">MNDLNRSIKIFIDGTEASAGVKKIEDAITQLENKISSLDKSESGYSKKSKTLQKELENKHKTLNTYKQKVSETDRVLKNLSGATYDELLAVSQNVRKELRAAVPDTAQYNAALEQNRRVTEAVSRAQKNMRVEVGCQASPIGKAVEMFNKYAAVVTTVIAAVTGLTLKLNQLREKRNEREDAKADVEALTGLSKDSIDWLEQQAVRLSTQMTDSGIRIRQSATEILDAYKLVGSAKPELLSNKEALAEVTEQTLILASASGMSLKDAVDAVTLSLNQYGDGADQAARYANVMAAGSKYGAAAVESVTTAVTKSGVAASSANIPIEQLVGTIETLAEKGIKDEIAGTGLKKFFLTLQTGADETNPKIVGLETALDNLQKKQLSAAQIKKMFGEEGYNVASVLINETEKVKYYTKAVTGTSVAMEQAATKSDTAAAKLAQAKNKMNEMGMELMEKLNPSIISVVNGTVNWSRKIIDLIGFMVKHSSTIITLTTAITTYYLVVKATEFYETKLRNAKLLNIATDKIAETWSKIRLASTLALSAAKFALSGNIKMATTAMRAFNTATKGNLIALVASAVIAAAMAFYKFFTRTSEAEDALNSFLKASNKERDELRKLTDAAGKAGDGTQRRKELIEEINSKYGQYLTNLLDENSSLKDIKKAYNEINTAMEQNIAKKILNERSEKISRDNMDKKIDQMKDVKDILLADLPASQVNKISQGIDITTKKLIEQGETAESIAKSLYNTIRRVYYDNGHLSTNLIGDIEDYAKTIKKEYKDIKKIQDEFSPYLPSEKSNQQSQSNQLAEVVVTANKPTSKNTTTDDEKKSQEKLKEQLEIEKKLYTQKQAFLKEMYLEGGDETLQTEEQLQKEMECIQMEYLERSLKAAGSKSKEGIDFQNQINDLKLKMQKEHIQEQLNEEKAQYEQQQQDLKMLYASGKDDNLNSEAAYNDAMEQLTIMHLERMLSLTGLNTEQRKQVEKQLLDFKVKCMKEEQDAHAKAKDAEQKKTEAQTRKEQQQYQDRLQTYKQYGSELGSAMGNLISGQENAMQGFADTMIDIVFDILGKIVEAEIVKATATATGAVARSTAEAMAMPDSVATFGASGAARAAILSGLIMAALATAKTALKGLVGGKHSSDSSSDSGSTPTDAPKRATVSVSQWASGRYDVIGEDDGKSYRDIPYIGNAPTGIVRRTSLISENGAELIINAEDLVRLQKHVNYPLVLSAIEDARTGHISQRASGNYSIIDKNIPDSQEKTNTGYSSSESEKLIKEIGMLINTLKNLKVYVSLRDIRKAQELDEKSKKPFTRSTK</sequence>
<feature type="domain" description="Phage tail tape measure protein" evidence="5">
    <location>
        <begin position="210"/>
        <end position="386"/>
    </location>
</feature>
<accession>A0A6L3KS83</accession>
<feature type="compositionally biased region" description="Basic and acidic residues" evidence="3">
    <location>
        <begin position="815"/>
        <end position="825"/>
    </location>
</feature>
<dbReference type="EMBL" id="VVYP01000013">
    <property type="protein sequence ID" value="KAA5463071.1"/>
    <property type="molecule type" value="Genomic_DNA"/>
</dbReference>
<proteinExistence type="predicted"/>
<dbReference type="RefSeq" id="WP_149935257.1">
    <property type="nucleotide sequence ID" value="NZ_CAXSJX010000002.1"/>
</dbReference>
<name>A0A6L3KS83_9BACE</name>
<evidence type="ECO:0000313" key="7">
    <source>
        <dbReference type="Proteomes" id="UP000475905"/>
    </source>
</evidence>
<dbReference type="InterPro" id="IPR010090">
    <property type="entry name" value="Phage_tape_meas"/>
</dbReference>
<dbReference type="Pfam" id="PF10145">
    <property type="entry name" value="PhageMin_Tail"/>
    <property type="match status" value="1"/>
</dbReference>
<dbReference type="PANTHER" id="PTHR37813:SF1">
    <property type="entry name" value="FELS-2 PROPHAGE PROTEIN"/>
    <property type="match status" value="1"/>
</dbReference>
<feature type="region of interest" description="Disordered" evidence="3">
    <location>
        <begin position="1124"/>
        <end position="1148"/>
    </location>
</feature>
<feature type="coiled-coil region" evidence="2">
    <location>
        <begin position="165"/>
        <end position="192"/>
    </location>
</feature>
<keyword evidence="1" id="KW-1188">Viral release from host cell</keyword>
<reference evidence="6 7" key="1">
    <citation type="journal article" date="2019" name="Nat. Med.">
        <title>A library of human gut bacterial isolates paired with longitudinal multiomics data enables mechanistic microbiome research.</title>
        <authorList>
            <person name="Poyet M."/>
            <person name="Groussin M."/>
            <person name="Gibbons S.M."/>
            <person name="Avila-Pacheco J."/>
            <person name="Jiang X."/>
            <person name="Kearney S.M."/>
            <person name="Perrotta A.R."/>
            <person name="Berdy B."/>
            <person name="Zhao S."/>
            <person name="Lieberman T.D."/>
            <person name="Swanson P.K."/>
            <person name="Smith M."/>
            <person name="Roesemann S."/>
            <person name="Alexander J.E."/>
            <person name="Rich S.A."/>
            <person name="Livny J."/>
            <person name="Vlamakis H."/>
            <person name="Clish C."/>
            <person name="Bullock K."/>
            <person name="Deik A."/>
            <person name="Scott J."/>
            <person name="Pierce K.A."/>
            <person name="Xavier R.J."/>
            <person name="Alm E.J."/>
        </authorList>
    </citation>
    <scope>NUCLEOTIDE SEQUENCE [LARGE SCALE GENOMIC DNA]</scope>
    <source>
        <strain evidence="6 7">BIOML-A31</strain>
    </source>
</reference>
<comment type="caution">
    <text evidence="6">The sequence shown here is derived from an EMBL/GenBank/DDBJ whole genome shotgun (WGS) entry which is preliminary data.</text>
</comment>
<feature type="coiled-coil region" evidence="2">
    <location>
        <begin position="901"/>
        <end position="931"/>
    </location>
</feature>
<evidence type="ECO:0000256" key="1">
    <source>
        <dbReference type="ARBA" id="ARBA00022612"/>
    </source>
</evidence>
<gene>
    <name evidence="6" type="ORF">F2Y36_11610</name>
</gene>
<keyword evidence="4" id="KW-0812">Transmembrane</keyword>
<evidence type="ECO:0000256" key="3">
    <source>
        <dbReference type="SAM" id="MobiDB-lite"/>
    </source>
</evidence>
<feature type="compositionally biased region" description="Basic and acidic residues" evidence="3">
    <location>
        <begin position="990"/>
        <end position="1010"/>
    </location>
</feature>
<dbReference type="PANTHER" id="PTHR37813">
    <property type="entry name" value="FELS-2 PROPHAGE PROTEIN"/>
    <property type="match status" value="1"/>
</dbReference>
<evidence type="ECO:0000313" key="6">
    <source>
        <dbReference type="EMBL" id="KAA5463071.1"/>
    </source>
</evidence>
<keyword evidence="2" id="KW-0175">Coiled coil</keyword>
<protein>
    <submittedName>
        <fullName evidence="6">Phage tail tape measure protein</fullName>
    </submittedName>
</protein>
<organism evidence="6 7">
    <name type="scientific">Bacteroides caccae</name>
    <dbReference type="NCBI Taxonomy" id="47678"/>
    <lineage>
        <taxon>Bacteria</taxon>
        <taxon>Pseudomonadati</taxon>
        <taxon>Bacteroidota</taxon>
        <taxon>Bacteroidia</taxon>
        <taxon>Bacteroidales</taxon>
        <taxon>Bacteroidaceae</taxon>
        <taxon>Bacteroides</taxon>
    </lineage>
</organism>
<feature type="coiled-coil region" evidence="2">
    <location>
        <begin position="21"/>
        <end position="69"/>
    </location>
</feature>
<evidence type="ECO:0000259" key="5">
    <source>
        <dbReference type="Pfam" id="PF10145"/>
    </source>
</evidence>
<feature type="region of interest" description="Disordered" evidence="3">
    <location>
        <begin position="784"/>
        <end position="825"/>
    </location>
</feature>
<feature type="region of interest" description="Disordered" evidence="3">
    <location>
        <begin position="990"/>
        <end position="1012"/>
    </location>
</feature>
<feature type="transmembrane region" description="Helical" evidence="4">
    <location>
        <begin position="567"/>
        <end position="586"/>
    </location>
</feature>
<keyword evidence="4" id="KW-0472">Membrane</keyword>
<dbReference type="Proteomes" id="UP000475905">
    <property type="component" value="Unassembled WGS sequence"/>
</dbReference>
<keyword evidence="4" id="KW-1133">Transmembrane helix</keyword>
<evidence type="ECO:0000256" key="4">
    <source>
        <dbReference type="SAM" id="Phobius"/>
    </source>
</evidence>
<evidence type="ECO:0000256" key="2">
    <source>
        <dbReference type="SAM" id="Coils"/>
    </source>
</evidence>
<dbReference type="NCBIfam" id="TIGR01760">
    <property type="entry name" value="tape_meas_TP901"/>
    <property type="match status" value="1"/>
</dbReference>